<evidence type="ECO:0000313" key="2">
    <source>
        <dbReference type="EMBL" id="KAF2323480.1"/>
    </source>
</evidence>
<protein>
    <submittedName>
        <fullName evidence="2">Uncharacterized protein</fullName>
    </submittedName>
</protein>
<feature type="compositionally biased region" description="Polar residues" evidence="1">
    <location>
        <begin position="1"/>
        <end position="16"/>
    </location>
</feature>
<sequence length="123" mass="13691">MGINVQNSKKPQQSTIWPYDPLSNYLSPRPKFLRYKLTGARNYFLEEKNQAKEGNDDGLTIVGNGSLKTEKGISSEANLASSCGSLATGFNDANVKQESELMDESEDEFEELCEKDVGVLEEY</sequence>
<evidence type="ECO:0000313" key="3">
    <source>
        <dbReference type="Proteomes" id="UP000467840"/>
    </source>
</evidence>
<reference evidence="2 3" key="1">
    <citation type="journal article" date="2020" name="Mol. Plant">
        <title>The Chromosome-Based Rubber Tree Genome Provides New Insights into Spurge Genome Evolution and Rubber Biosynthesis.</title>
        <authorList>
            <person name="Liu J."/>
            <person name="Shi C."/>
            <person name="Shi C.C."/>
            <person name="Li W."/>
            <person name="Zhang Q.J."/>
            <person name="Zhang Y."/>
            <person name="Li K."/>
            <person name="Lu H.F."/>
            <person name="Shi C."/>
            <person name="Zhu S.T."/>
            <person name="Xiao Z.Y."/>
            <person name="Nan H."/>
            <person name="Yue Y."/>
            <person name="Zhu X.G."/>
            <person name="Wu Y."/>
            <person name="Hong X.N."/>
            <person name="Fan G.Y."/>
            <person name="Tong Y."/>
            <person name="Zhang D."/>
            <person name="Mao C.L."/>
            <person name="Liu Y.L."/>
            <person name="Hao S.J."/>
            <person name="Liu W.Q."/>
            <person name="Lv M.Q."/>
            <person name="Zhang H.B."/>
            <person name="Liu Y."/>
            <person name="Hu-Tang G.R."/>
            <person name="Wang J.P."/>
            <person name="Wang J.H."/>
            <person name="Sun Y.H."/>
            <person name="Ni S.B."/>
            <person name="Chen W.B."/>
            <person name="Zhang X.C."/>
            <person name="Jiao Y.N."/>
            <person name="Eichler E.E."/>
            <person name="Li G.H."/>
            <person name="Liu X."/>
            <person name="Gao L.Z."/>
        </authorList>
    </citation>
    <scope>NUCLEOTIDE SEQUENCE [LARGE SCALE GENOMIC DNA]</scope>
    <source>
        <strain evidence="3">cv. GT1</strain>
        <tissue evidence="2">Leaf</tissue>
    </source>
</reference>
<evidence type="ECO:0000256" key="1">
    <source>
        <dbReference type="SAM" id="MobiDB-lite"/>
    </source>
</evidence>
<comment type="caution">
    <text evidence="2">The sequence shown here is derived from an EMBL/GenBank/DDBJ whole genome shotgun (WGS) entry which is preliminary data.</text>
</comment>
<organism evidence="2 3">
    <name type="scientific">Hevea brasiliensis</name>
    <name type="common">Para rubber tree</name>
    <name type="synonym">Siphonia brasiliensis</name>
    <dbReference type="NCBI Taxonomy" id="3981"/>
    <lineage>
        <taxon>Eukaryota</taxon>
        <taxon>Viridiplantae</taxon>
        <taxon>Streptophyta</taxon>
        <taxon>Embryophyta</taxon>
        <taxon>Tracheophyta</taxon>
        <taxon>Spermatophyta</taxon>
        <taxon>Magnoliopsida</taxon>
        <taxon>eudicotyledons</taxon>
        <taxon>Gunneridae</taxon>
        <taxon>Pentapetalae</taxon>
        <taxon>rosids</taxon>
        <taxon>fabids</taxon>
        <taxon>Malpighiales</taxon>
        <taxon>Euphorbiaceae</taxon>
        <taxon>Crotonoideae</taxon>
        <taxon>Micrandreae</taxon>
        <taxon>Hevea</taxon>
    </lineage>
</organism>
<keyword evidence="3" id="KW-1185">Reference proteome</keyword>
<accession>A0A6A6NCM0</accession>
<gene>
    <name evidence="2" type="ORF">GH714_035694</name>
</gene>
<name>A0A6A6NCM0_HEVBR</name>
<dbReference type="AlphaFoldDB" id="A0A6A6NCM0"/>
<feature type="region of interest" description="Disordered" evidence="1">
    <location>
        <begin position="1"/>
        <end position="20"/>
    </location>
</feature>
<dbReference type="Proteomes" id="UP000467840">
    <property type="component" value="Chromosome 11"/>
</dbReference>
<dbReference type="EMBL" id="JAAGAX010000002">
    <property type="protein sequence ID" value="KAF2323480.1"/>
    <property type="molecule type" value="Genomic_DNA"/>
</dbReference>
<proteinExistence type="predicted"/>